<dbReference type="AlphaFoldDB" id="A0A2N9VR85"/>
<dbReference type="GO" id="GO:0071949">
    <property type="term" value="F:FAD binding"/>
    <property type="evidence" value="ECO:0007669"/>
    <property type="project" value="InterPro"/>
</dbReference>
<dbReference type="GO" id="GO:0051537">
    <property type="term" value="F:2 iron, 2 sulfur cluster binding"/>
    <property type="evidence" value="ECO:0007669"/>
    <property type="project" value="InterPro"/>
</dbReference>
<dbReference type="Gene3D" id="3.30.43.10">
    <property type="entry name" value="Uridine Diphospho-n-acetylenolpyruvylglucosamine Reductase, domain 2"/>
    <property type="match status" value="1"/>
</dbReference>
<feature type="domain" description="FAD-binding PCMH-type" evidence="7">
    <location>
        <begin position="193"/>
        <end position="366"/>
    </location>
</feature>
<dbReference type="SUPFAM" id="SSF55447">
    <property type="entry name" value="CO dehydrogenase flavoprotein C-terminal domain-like"/>
    <property type="match status" value="1"/>
</dbReference>
<dbReference type="Pfam" id="PF01799">
    <property type="entry name" value="Fer2_2"/>
    <property type="match status" value="1"/>
</dbReference>
<keyword evidence="5" id="KW-0408">Iron</keyword>
<feature type="domain" description="2Fe-2S ferredoxin-type" evidence="6">
    <location>
        <begin position="3"/>
        <end position="87"/>
    </location>
</feature>
<dbReference type="CDD" id="cd00207">
    <property type="entry name" value="fer2"/>
    <property type="match status" value="1"/>
</dbReference>
<dbReference type="RefSeq" id="WP_099999761.1">
    <property type="nucleotide sequence ID" value="NZ_CP017940.1"/>
</dbReference>
<dbReference type="Gene3D" id="3.30.390.50">
    <property type="entry name" value="CO dehydrogenase flavoprotein, C-terminal domain"/>
    <property type="match status" value="1"/>
</dbReference>
<gene>
    <name evidence="8" type="ORF">B5P45_23400</name>
</gene>
<dbReference type="PROSITE" id="PS00197">
    <property type="entry name" value="2FE2S_FER_1"/>
    <property type="match status" value="1"/>
</dbReference>
<dbReference type="Pfam" id="PF00941">
    <property type="entry name" value="FAD_binding_5"/>
    <property type="match status" value="1"/>
</dbReference>
<dbReference type="Gene3D" id="3.10.20.30">
    <property type="match status" value="1"/>
</dbReference>
<dbReference type="InterPro" id="IPR016166">
    <property type="entry name" value="FAD-bd_PCMH"/>
</dbReference>
<keyword evidence="3" id="KW-0274">FAD</keyword>
<evidence type="ECO:0000256" key="3">
    <source>
        <dbReference type="ARBA" id="ARBA00022827"/>
    </source>
</evidence>
<evidence type="ECO:0000256" key="1">
    <source>
        <dbReference type="ARBA" id="ARBA00022630"/>
    </source>
</evidence>
<evidence type="ECO:0000256" key="4">
    <source>
        <dbReference type="ARBA" id="ARBA00023002"/>
    </source>
</evidence>
<dbReference type="PANTHER" id="PTHR45444:SF3">
    <property type="entry name" value="XANTHINE DEHYDROGENASE"/>
    <property type="match status" value="1"/>
</dbReference>
<protein>
    <submittedName>
        <fullName evidence="8">Xanthine dehydrogenase small subunit</fullName>
    </submittedName>
</protein>
<evidence type="ECO:0000259" key="7">
    <source>
        <dbReference type="PROSITE" id="PS51387"/>
    </source>
</evidence>
<dbReference type="GO" id="GO:0005506">
    <property type="term" value="F:iron ion binding"/>
    <property type="evidence" value="ECO:0007669"/>
    <property type="project" value="InterPro"/>
</dbReference>
<evidence type="ECO:0000256" key="2">
    <source>
        <dbReference type="ARBA" id="ARBA00022723"/>
    </source>
</evidence>
<dbReference type="PROSITE" id="PS51085">
    <property type="entry name" value="2FE2S_FER_2"/>
    <property type="match status" value="1"/>
</dbReference>
<dbReference type="InterPro" id="IPR016169">
    <property type="entry name" value="FAD-bd_PCMH_sub2"/>
</dbReference>
<dbReference type="SUPFAM" id="SSF56176">
    <property type="entry name" value="FAD-binding/transporter-associated domain-like"/>
    <property type="match status" value="1"/>
</dbReference>
<dbReference type="InterPro" id="IPR016208">
    <property type="entry name" value="Ald_Oxase/xanthine_DH-like"/>
</dbReference>
<dbReference type="InterPro" id="IPR012675">
    <property type="entry name" value="Beta-grasp_dom_sf"/>
</dbReference>
<dbReference type="Gene3D" id="3.30.465.10">
    <property type="match status" value="1"/>
</dbReference>
<dbReference type="SUPFAM" id="SSF54292">
    <property type="entry name" value="2Fe-2S ferredoxin-like"/>
    <property type="match status" value="1"/>
</dbReference>
<dbReference type="Pfam" id="PF03450">
    <property type="entry name" value="CO_deh_flav_C"/>
    <property type="match status" value="1"/>
</dbReference>
<dbReference type="Pfam" id="PF00111">
    <property type="entry name" value="Fer2"/>
    <property type="match status" value="1"/>
</dbReference>
<dbReference type="Proteomes" id="UP000232163">
    <property type="component" value="Unassembled WGS sequence"/>
</dbReference>
<dbReference type="InterPro" id="IPR016167">
    <property type="entry name" value="FAD-bd_PCMH_sub1"/>
</dbReference>
<dbReference type="InterPro" id="IPR002346">
    <property type="entry name" value="Mopterin_DH_FAD-bd"/>
</dbReference>
<organism evidence="8 9">
    <name type="scientific">Phyllobacterium zundukense</name>
    <dbReference type="NCBI Taxonomy" id="1867719"/>
    <lineage>
        <taxon>Bacteria</taxon>
        <taxon>Pseudomonadati</taxon>
        <taxon>Pseudomonadota</taxon>
        <taxon>Alphaproteobacteria</taxon>
        <taxon>Hyphomicrobiales</taxon>
        <taxon>Phyllobacteriaceae</taxon>
        <taxon>Phyllobacterium</taxon>
    </lineage>
</organism>
<dbReference type="PROSITE" id="PS51387">
    <property type="entry name" value="FAD_PCMH"/>
    <property type="match status" value="1"/>
</dbReference>
<dbReference type="PIRSF" id="PIRSF036557">
    <property type="entry name" value="XdhA_RC"/>
    <property type="match status" value="1"/>
</dbReference>
<keyword evidence="1" id="KW-0285">Flavoprotein</keyword>
<dbReference type="SMART" id="SM01092">
    <property type="entry name" value="CO_deh_flav_C"/>
    <property type="match status" value="1"/>
</dbReference>
<dbReference type="InterPro" id="IPR036010">
    <property type="entry name" value="2Fe-2S_ferredoxin-like_sf"/>
</dbReference>
<evidence type="ECO:0000313" key="8">
    <source>
        <dbReference type="EMBL" id="PIO42003.1"/>
    </source>
</evidence>
<dbReference type="InterPro" id="IPR012175">
    <property type="entry name" value="Xanth_DH_ssu_bac"/>
</dbReference>
<dbReference type="InterPro" id="IPR036318">
    <property type="entry name" value="FAD-bd_PCMH-like_sf"/>
</dbReference>
<dbReference type="InterPro" id="IPR036884">
    <property type="entry name" value="2Fe-2S-bd_dom_sf"/>
</dbReference>
<dbReference type="InterPro" id="IPR005107">
    <property type="entry name" value="CO_DH_flav_C"/>
</dbReference>
<dbReference type="InterPro" id="IPR014307">
    <property type="entry name" value="Xanthine_DH_ssu"/>
</dbReference>
<proteinExistence type="predicted"/>
<dbReference type="GO" id="GO:0004854">
    <property type="term" value="F:xanthine dehydrogenase activity"/>
    <property type="evidence" value="ECO:0007669"/>
    <property type="project" value="InterPro"/>
</dbReference>
<comment type="caution">
    <text evidence="8">The sequence shown here is derived from an EMBL/GenBank/DDBJ whole genome shotgun (WGS) entry which is preliminary data.</text>
</comment>
<dbReference type="PANTHER" id="PTHR45444">
    <property type="entry name" value="XANTHINE DEHYDROGENASE"/>
    <property type="match status" value="1"/>
</dbReference>
<dbReference type="Gene3D" id="1.10.150.120">
    <property type="entry name" value="[2Fe-2S]-binding domain"/>
    <property type="match status" value="1"/>
</dbReference>
<dbReference type="InterPro" id="IPR036683">
    <property type="entry name" value="CO_DH_flav_C_dom_sf"/>
</dbReference>
<evidence type="ECO:0000259" key="6">
    <source>
        <dbReference type="PROSITE" id="PS51085"/>
    </source>
</evidence>
<sequence length="482" mass="50956">MSQTIRFFLNGQTQEASVRPDMTVLDWLRSAPRLTGTKEGCAEGDCGACSVLIGDPAGDGVHYHAANSCILAMGQIDGRAMVTVEGLKGEQLHPVQEAMAENGSSQCGFCTPGIVISLAGLAAQKSAAGAGLAASNAQADDQDIHDALAGNLCRCTGYRPIVEAARKVIGAGGATIAGPQVAAFAKIEPHATISASGSTFHQPASLNVLLQLRKEKPEAILLGGGTDLGVALADYHSDWDEVISLAHVHELRAIRETENHLSFGAAVTWEEVLDRVAGFYPSFATLIRRFGSTQIRSMGTIGGNIGTASPIGDGPPALMALGAEVELASLSGHRFLPLEDFFLDYRKTELRPDEVIASVSIPKPGEGQEFRVYKISKRYDQDISTVCAAFSIVREEGQVRSARIAFGGMAATPQRAGNAEQALVGSSFDRKAIDACAAAIAAQFKPLTDWRGSADYRLNVAANLAERFWRDVAGETVEVMAL</sequence>
<dbReference type="OrthoDB" id="9792018at2"/>
<dbReference type="EMBL" id="MZMT01000053">
    <property type="protein sequence ID" value="PIO42003.1"/>
    <property type="molecule type" value="Genomic_DNA"/>
</dbReference>
<evidence type="ECO:0000256" key="5">
    <source>
        <dbReference type="ARBA" id="ARBA00023004"/>
    </source>
</evidence>
<keyword evidence="9" id="KW-1185">Reference proteome</keyword>
<dbReference type="InterPro" id="IPR006058">
    <property type="entry name" value="2Fe2S_fd_BS"/>
</dbReference>
<dbReference type="InterPro" id="IPR001041">
    <property type="entry name" value="2Fe-2S_ferredoxin-type"/>
</dbReference>
<dbReference type="KEGG" id="pht:BLM14_12945"/>
<reference evidence="8 9" key="1">
    <citation type="journal article" date="2017" name="Int J Environ Stud">
        <title>Does the Miocene-Pliocene relict legume Oxytropis triphylla form nitrogen-fixing nodules with a combination of bacterial strains?</title>
        <authorList>
            <person name="Safronova V."/>
            <person name="Belimov A."/>
            <person name="Sazanova A."/>
            <person name="Kuznetsova I."/>
            <person name="Popova J."/>
            <person name="Andronov E."/>
            <person name="Verkhozina A."/>
            <person name="Tikhonovich I."/>
        </authorList>
    </citation>
    <scope>NUCLEOTIDE SEQUENCE [LARGE SCALE GENOMIC DNA]</scope>
    <source>
        <strain evidence="8 9">Tri-38</strain>
    </source>
</reference>
<name>A0A2N9VR85_9HYPH</name>
<keyword evidence="4" id="KW-0560">Oxidoreductase</keyword>
<dbReference type="NCBIfam" id="TIGR02963">
    <property type="entry name" value="xanthine_xdhA"/>
    <property type="match status" value="1"/>
</dbReference>
<accession>A0A2N9VR85</accession>
<evidence type="ECO:0000313" key="9">
    <source>
        <dbReference type="Proteomes" id="UP000232163"/>
    </source>
</evidence>
<dbReference type="SUPFAM" id="SSF47741">
    <property type="entry name" value="CO dehydrogenase ISP C-domain like"/>
    <property type="match status" value="1"/>
</dbReference>
<dbReference type="InterPro" id="IPR002888">
    <property type="entry name" value="2Fe-2S-bd"/>
</dbReference>
<keyword evidence="2" id="KW-0479">Metal-binding</keyword>